<sequence>MSVDAWIIIDEGGVLRMLDDDEVNEMIGIRRGLPEEAIDNYTVCYTFTGAQLLEDEAGMPRLQAQRDGNHDAMLRFAHWADEMSRSTTLYGLAVQPFSPSELSSDAASTFAPGPSSTFICPSECTAEDLPLIRRVRRVHGVVAQRCRACSTYTKHAQHACPRAHFCGNTDAQPSGSDSSGVSSGGK</sequence>
<evidence type="ECO:0000313" key="2">
    <source>
        <dbReference type="Proteomes" id="UP001642464"/>
    </source>
</evidence>
<organism evidence="1 2">
    <name type="scientific">Durusdinium trenchii</name>
    <dbReference type="NCBI Taxonomy" id="1381693"/>
    <lineage>
        <taxon>Eukaryota</taxon>
        <taxon>Sar</taxon>
        <taxon>Alveolata</taxon>
        <taxon>Dinophyceae</taxon>
        <taxon>Suessiales</taxon>
        <taxon>Symbiodiniaceae</taxon>
        <taxon>Durusdinium</taxon>
    </lineage>
</organism>
<proteinExistence type="predicted"/>
<gene>
    <name evidence="1" type="ORF">SCF082_LOCUS15074</name>
</gene>
<evidence type="ECO:0000313" key="1">
    <source>
        <dbReference type="EMBL" id="CAK9020819.1"/>
    </source>
</evidence>
<name>A0ABP0K234_9DINO</name>
<dbReference type="Proteomes" id="UP001642464">
    <property type="component" value="Unassembled WGS sequence"/>
</dbReference>
<keyword evidence="2" id="KW-1185">Reference proteome</keyword>
<reference evidence="1 2" key="1">
    <citation type="submission" date="2024-02" db="EMBL/GenBank/DDBJ databases">
        <authorList>
            <person name="Chen Y."/>
            <person name="Shah S."/>
            <person name="Dougan E. K."/>
            <person name="Thang M."/>
            <person name="Chan C."/>
        </authorList>
    </citation>
    <scope>NUCLEOTIDE SEQUENCE [LARGE SCALE GENOMIC DNA]</scope>
</reference>
<dbReference type="EMBL" id="CAXAMM010009580">
    <property type="protein sequence ID" value="CAK9020819.1"/>
    <property type="molecule type" value="Genomic_DNA"/>
</dbReference>
<protein>
    <submittedName>
        <fullName evidence="1">Uncharacterized protein</fullName>
    </submittedName>
</protein>
<comment type="caution">
    <text evidence="1">The sequence shown here is derived from an EMBL/GenBank/DDBJ whole genome shotgun (WGS) entry which is preliminary data.</text>
</comment>
<accession>A0ABP0K234</accession>